<evidence type="ECO:0000313" key="2">
    <source>
        <dbReference type="Proteomes" id="UP001064048"/>
    </source>
</evidence>
<accession>A0ACC0KEV7</accession>
<comment type="caution">
    <text evidence="1">The sequence shown here is derived from an EMBL/GenBank/DDBJ whole genome shotgun (WGS) entry which is preliminary data.</text>
</comment>
<dbReference type="EMBL" id="CM046105">
    <property type="protein sequence ID" value="KAI8434997.1"/>
    <property type="molecule type" value="Genomic_DNA"/>
</dbReference>
<name>A0ACC0KEV7_CHOFU</name>
<organism evidence="1 2">
    <name type="scientific">Choristoneura fumiferana</name>
    <name type="common">Spruce budworm moth</name>
    <name type="synonym">Archips fumiferana</name>
    <dbReference type="NCBI Taxonomy" id="7141"/>
    <lineage>
        <taxon>Eukaryota</taxon>
        <taxon>Metazoa</taxon>
        <taxon>Ecdysozoa</taxon>
        <taxon>Arthropoda</taxon>
        <taxon>Hexapoda</taxon>
        <taxon>Insecta</taxon>
        <taxon>Pterygota</taxon>
        <taxon>Neoptera</taxon>
        <taxon>Endopterygota</taxon>
        <taxon>Lepidoptera</taxon>
        <taxon>Glossata</taxon>
        <taxon>Ditrysia</taxon>
        <taxon>Tortricoidea</taxon>
        <taxon>Tortricidae</taxon>
        <taxon>Tortricinae</taxon>
        <taxon>Choristoneura</taxon>
    </lineage>
</organism>
<reference evidence="1 2" key="1">
    <citation type="journal article" date="2022" name="Genome Biol. Evol.">
        <title>The Spruce Budworm Genome: Reconstructing the Evolutionary History of Antifreeze Proteins.</title>
        <authorList>
            <person name="Beliveau C."/>
            <person name="Gagne P."/>
            <person name="Picq S."/>
            <person name="Vernygora O."/>
            <person name="Keeling C.I."/>
            <person name="Pinkney K."/>
            <person name="Doucet D."/>
            <person name="Wen F."/>
            <person name="Johnston J.S."/>
            <person name="Maaroufi H."/>
            <person name="Boyle B."/>
            <person name="Laroche J."/>
            <person name="Dewar K."/>
            <person name="Juretic N."/>
            <person name="Blackburn G."/>
            <person name="Nisole A."/>
            <person name="Brunet B."/>
            <person name="Brandao M."/>
            <person name="Lumley L."/>
            <person name="Duan J."/>
            <person name="Quan G."/>
            <person name="Lucarotti C.J."/>
            <person name="Roe A.D."/>
            <person name="Sperling F.A.H."/>
            <person name="Levesque R.C."/>
            <person name="Cusson M."/>
        </authorList>
    </citation>
    <scope>NUCLEOTIDE SEQUENCE [LARGE SCALE GENOMIC DNA]</scope>
    <source>
        <strain evidence="1">Glfc:IPQL:Cfum</strain>
    </source>
</reference>
<evidence type="ECO:0000313" key="1">
    <source>
        <dbReference type="EMBL" id="KAI8434997.1"/>
    </source>
</evidence>
<gene>
    <name evidence="1" type="ORF">MSG28_003438</name>
</gene>
<proteinExistence type="predicted"/>
<keyword evidence="2" id="KW-1185">Reference proteome</keyword>
<sequence>MLFMELAIGQYTAHGPIGALSQICPLFTGAGLASVVISFLMSTYYAVIIAWAIYYFFTSFKTEVPWASCSNRWNTAQCWVPYHNHTKPNGSQTPTEQFFEKKVLSMSDGIEFPGGMRWELAACLVCAWVLVYFALWKSIKSSAKVRYITTTLPFLLIIVFLGRSLTLEGADKGLRFFFKPDWELLKQSRPWVNAASQIFNSIGIAFGSMIMFASYNRFDNNFLHDTLAVSLVNAVTSLIVGIFTFATIGNIAFEQNTSVKDVIADSPGLLFVVYPQAIAKMPAPQLWAVLFFFMFLCLGLNSQFAIVEVVVTSIQDGFPDMIRKKLVYHELLVLCVCVVSFFFGLPHIIHSGIYVFQLMDYYAASLSITYLAFFEVVGIAWFYGVGRLSANIKQMTGRYPSLYFRACWLVASPALLLALWVASLVDYTPPSYRQYQYPAWAQALGWTIASLSLLCIPVYAVVVVARAPGKTIGEVFAANTSEVLTYHQTSLRRFSPQEGWVEQDALEILNAVLECIEVTADNLRKLDINPEDIVGVGITNQRETTIVWNSATGQPLYSAIVWLDVRTSKIVDDLLKNKGAQSINAVTQTSGLPLSTYFSSVKLKWLLQNVTSIKDAVAAGECMAGTVDSWLIWNLTGGPRGGVHATDVTNASRTQLMSLRSLQWERGLLRFFDIPKQILPKIKSSAEIYGYISTGSLIGVPIAGWLQHGLEILDDVSDSDAQASESNVRVEQLHAAVARGARGSGGGVPADAADREIRRVRWETALERCMGWVKEDTEESTFKPVADATDRTTAVLPPGLFFLGTALLVVIADKLKSI</sequence>
<dbReference type="Proteomes" id="UP001064048">
    <property type="component" value="Chromosome 5"/>
</dbReference>
<protein>
    <submittedName>
        <fullName evidence="1">Uncharacterized protein</fullName>
    </submittedName>
</protein>